<gene>
    <name evidence="1" type="ORF">YSA_08834</name>
</gene>
<dbReference type="Proteomes" id="UP000005268">
    <property type="component" value="Chromosome"/>
</dbReference>
<evidence type="ECO:0000313" key="1">
    <source>
        <dbReference type="EMBL" id="AFK71549.1"/>
    </source>
</evidence>
<protein>
    <submittedName>
        <fullName evidence="1">Uncharacterized protein</fullName>
    </submittedName>
</protein>
<sequence>MKGVALLGQFCKWCAKSTFEFFYGKQLYPICLQRMWGLL</sequence>
<dbReference type="EMBL" id="CP003588">
    <property type="protein sequence ID" value="AFK71549.1"/>
    <property type="molecule type" value="Genomic_DNA"/>
</dbReference>
<dbReference type="AlphaFoldDB" id="I3V1C8"/>
<dbReference type="KEGG" id="ppi:YSA_08834"/>
<dbReference type="HOGENOM" id="CLU_3315644_0_0_6"/>
<evidence type="ECO:0000313" key="2">
    <source>
        <dbReference type="Proteomes" id="UP000005268"/>
    </source>
</evidence>
<reference evidence="1 2" key="1">
    <citation type="journal article" date="2012" name="J. Bacteriol.">
        <title>Complete Genome Sequence of the Naphthalene-Degrading Pseudomonas putida Strain ND6.</title>
        <authorList>
            <person name="Li S."/>
            <person name="Zhao H."/>
            <person name="Li Y."/>
            <person name="Niu S."/>
            <person name="Cai B."/>
        </authorList>
    </citation>
    <scope>NUCLEOTIDE SEQUENCE [LARGE SCALE GENOMIC DNA]</scope>
    <source>
        <strain evidence="1 2">ND6</strain>
    </source>
</reference>
<name>I3V1C8_PSEPU</name>
<proteinExistence type="predicted"/>
<organism evidence="1 2">
    <name type="scientific">Pseudomonas putida ND6</name>
    <dbReference type="NCBI Taxonomy" id="231023"/>
    <lineage>
        <taxon>Bacteria</taxon>
        <taxon>Pseudomonadati</taxon>
        <taxon>Pseudomonadota</taxon>
        <taxon>Gammaproteobacteria</taxon>
        <taxon>Pseudomonadales</taxon>
        <taxon>Pseudomonadaceae</taxon>
        <taxon>Pseudomonas</taxon>
    </lineage>
</organism>
<accession>I3V1C8</accession>